<evidence type="ECO:0000313" key="2">
    <source>
        <dbReference type="Proteomes" id="UP000046067"/>
    </source>
</evidence>
<reference evidence="1 2" key="1">
    <citation type="submission" date="2015-07" db="EMBL/GenBank/DDBJ databases">
        <authorList>
            <consortium name="Pathogen Informatics"/>
        </authorList>
    </citation>
    <scope>NUCLEOTIDE SEQUENCE [LARGE SCALE GENOMIC DNA]</scope>
    <source>
        <strain evidence="1 2">A325</strain>
    </source>
</reference>
<dbReference type="Proteomes" id="UP000046067">
    <property type="component" value="Unassembled WGS sequence"/>
</dbReference>
<name>A0A655XIC9_VIBCL</name>
<accession>A0A655XIC9</accession>
<sequence>MIAYIDGLGGNALAETKQAILRFVANQQFQAGV</sequence>
<evidence type="ECO:0000313" key="1">
    <source>
        <dbReference type="EMBL" id="CSB73568.1"/>
    </source>
</evidence>
<protein>
    <submittedName>
        <fullName evidence="1">Uncharacterized protein</fullName>
    </submittedName>
</protein>
<proteinExistence type="predicted"/>
<dbReference type="AlphaFoldDB" id="A0A655XIC9"/>
<gene>
    <name evidence="1" type="ORF">ERS013201_00785</name>
</gene>
<organism evidence="1 2">
    <name type="scientific">Vibrio cholerae</name>
    <dbReference type="NCBI Taxonomy" id="666"/>
    <lineage>
        <taxon>Bacteria</taxon>
        <taxon>Pseudomonadati</taxon>
        <taxon>Pseudomonadota</taxon>
        <taxon>Gammaproteobacteria</taxon>
        <taxon>Vibrionales</taxon>
        <taxon>Vibrionaceae</taxon>
        <taxon>Vibrio</taxon>
    </lineage>
</organism>
<dbReference type="EMBL" id="CWQJ01000004">
    <property type="protein sequence ID" value="CSB73568.1"/>
    <property type="molecule type" value="Genomic_DNA"/>
</dbReference>